<keyword evidence="4" id="KW-1185">Reference proteome</keyword>
<sequence length="185" mass="21155">MKSITQGNSQERQQQHQISANSRSTVCAFQTKRQRITKVSSDKEASYRRLYFEILDRGKGVSVTMTKFKGRSTNRGGWSEENMNKAIQDVLDRKCSERAAADRYQHVHAQDNHIHMLSTPPHTTHRLQPLDRVFFKPFKQAYGSASPSWMRQNPGAQLTDYDIAGPANIPFTKATRLEIAQNGFR</sequence>
<evidence type="ECO:0000256" key="1">
    <source>
        <dbReference type="SAM" id="MobiDB-lite"/>
    </source>
</evidence>
<dbReference type="InterPro" id="IPR004875">
    <property type="entry name" value="DDE_SF_endonuclease_dom"/>
</dbReference>
<accession>A0A8K0CTW3</accession>
<dbReference type="GO" id="GO:0003676">
    <property type="term" value="F:nucleic acid binding"/>
    <property type="evidence" value="ECO:0007669"/>
    <property type="project" value="InterPro"/>
</dbReference>
<name>A0A8K0CTW3_IGNLU</name>
<evidence type="ECO:0000313" key="3">
    <source>
        <dbReference type="EMBL" id="KAF2889495.1"/>
    </source>
</evidence>
<dbReference type="Pfam" id="PF03184">
    <property type="entry name" value="DDE_1"/>
    <property type="match status" value="1"/>
</dbReference>
<feature type="domain" description="DDE-1" evidence="2">
    <location>
        <begin position="90"/>
        <end position="150"/>
    </location>
</feature>
<evidence type="ECO:0000259" key="2">
    <source>
        <dbReference type="Pfam" id="PF03184"/>
    </source>
</evidence>
<proteinExistence type="predicted"/>
<gene>
    <name evidence="3" type="ORF">ILUMI_16678</name>
</gene>
<comment type="caution">
    <text evidence="3">The sequence shown here is derived from an EMBL/GenBank/DDBJ whole genome shotgun (WGS) entry which is preliminary data.</text>
</comment>
<dbReference type="EMBL" id="VTPC01066133">
    <property type="protein sequence ID" value="KAF2889495.1"/>
    <property type="molecule type" value="Genomic_DNA"/>
</dbReference>
<dbReference type="Proteomes" id="UP000801492">
    <property type="component" value="Unassembled WGS sequence"/>
</dbReference>
<feature type="region of interest" description="Disordered" evidence="1">
    <location>
        <begin position="1"/>
        <end position="25"/>
    </location>
</feature>
<protein>
    <recommendedName>
        <fullName evidence="2">DDE-1 domain-containing protein</fullName>
    </recommendedName>
</protein>
<evidence type="ECO:0000313" key="4">
    <source>
        <dbReference type="Proteomes" id="UP000801492"/>
    </source>
</evidence>
<organism evidence="3 4">
    <name type="scientific">Ignelater luminosus</name>
    <name type="common">Cucubano</name>
    <name type="synonym">Pyrophorus luminosus</name>
    <dbReference type="NCBI Taxonomy" id="2038154"/>
    <lineage>
        <taxon>Eukaryota</taxon>
        <taxon>Metazoa</taxon>
        <taxon>Ecdysozoa</taxon>
        <taxon>Arthropoda</taxon>
        <taxon>Hexapoda</taxon>
        <taxon>Insecta</taxon>
        <taxon>Pterygota</taxon>
        <taxon>Neoptera</taxon>
        <taxon>Endopterygota</taxon>
        <taxon>Coleoptera</taxon>
        <taxon>Polyphaga</taxon>
        <taxon>Elateriformia</taxon>
        <taxon>Elateroidea</taxon>
        <taxon>Elateridae</taxon>
        <taxon>Agrypninae</taxon>
        <taxon>Pyrophorini</taxon>
        <taxon>Ignelater</taxon>
    </lineage>
</organism>
<reference evidence="3" key="1">
    <citation type="submission" date="2019-08" db="EMBL/GenBank/DDBJ databases">
        <title>The genome of the North American firefly Photinus pyralis.</title>
        <authorList>
            <consortium name="Photinus pyralis genome working group"/>
            <person name="Fallon T.R."/>
            <person name="Sander Lower S.E."/>
            <person name="Weng J.-K."/>
        </authorList>
    </citation>
    <scope>NUCLEOTIDE SEQUENCE</scope>
    <source>
        <strain evidence="3">TRF0915ILg1</strain>
        <tissue evidence="3">Whole body</tissue>
    </source>
</reference>
<dbReference type="AlphaFoldDB" id="A0A8K0CTW3"/>
<dbReference type="OrthoDB" id="6778197at2759"/>